<dbReference type="GO" id="GO:0019150">
    <property type="term" value="F:D-ribulokinase activity"/>
    <property type="evidence" value="ECO:0007669"/>
    <property type="project" value="TreeGrafter"/>
</dbReference>
<dbReference type="GeneID" id="62194957"/>
<dbReference type="Proteomes" id="UP000662931">
    <property type="component" value="Chromosome 1"/>
</dbReference>
<dbReference type="GO" id="GO:0019321">
    <property type="term" value="P:pentose metabolic process"/>
    <property type="evidence" value="ECO:0007669"/>
    <property type="project" value="TreeGrafter"/>
</dbReference>
<dbReference type="Gene3D" id="1.20.58.2240">
    <property type="match status" value="1"/>
</dbReference>
<dbReference type="InterPro" id="IPR018485">
    <property type="entry name" value="FGGY_C"/>
</dbReference>
<dbReference type="InterPro" id="IPR043129">
    <property type="entry name" value="ATPase_NBD"/>
</dbReference>
<evidence type="ECO:0000313" key="2">
    <source>
        <dbReference type="EMBL" id="QPG74231.1"/>
    </source>
</evidence>
<protein>
    <recommendedName>
        <fullName evidence="1">Carbohydrate kinase FGGY C-terminal domain-containing protein</fullName>
    </recommendedName>
</protein>
<keyword evidence="3" id="KW-1185">Reference proteome</keyword>
<dbReference type="PANTHER" id="PTHR43435:SF1">
    <property type="entry name" value="PROTEIN MPA43"/>
    <property type="match status" value="1"/>
</dbReference>
<feature type="domain" description="Carbohydrate kinase FGGY C-terminal" evidence="1">
    <location>
        <begin position="295"/>
        <end position="486"/>
    </location>
</feature>
<evidence type="ECO:0000259" key="1">
    <source>
        <dbReference type="Pfam" id="PF02782"/>
    </source>
</evidence>
<dbReference type="RefSeq" id="XP_038777796.1">
    <property type="nucleotide sequence ID" value="XM_038921868.1"/>
</dbReference>
<dbReference type="Pfam" id="PF02782">
    <property type="entry name" value="FGGY_C"/>
    <property type="match status" value="1"/>
</dbReference>
<dbReference type="AlphaFoldDB" id="A0A875RXM8"/>
<reference evidence="2" key="1">
    <citation type="submission" date="2020-10" db="EMBL/GenBank/DDBJ databases">
        <authorList>
            <person name="Roach M.J.R."/>
        </authorList>
    </citation>
    <scope>NUCLEOTIDE SEQUENCE</scope>
    <source>
        <strain evidence="2">CBS 1945</strain>
    </source>
</reference>
<proteinExistence type="predicted"/>
<dbReference type="OrthoDB" id="203824at2759"/>
<evidence type="ECO:0000313" key="3">
    <source>
        <dbReference type="Proteomes" id="UP000662931"/>
    </source>
</evidence>
<dbReference type="PANTHER" id="PTHR43435">
    <property type="entry name" value="RIBULOKINASE"/>
    <property type="match status" value="1"/>
</dbReference>
<sequence>MNTGCYIGIDVGSRSVRAVAVDADSDEVLAQAESSISYEVDPTNSSYITASQCEVWVAFLDVIKQVIRNIMGRSIIGICLDATCSLVVMRVESDGSLVPQNVDSTYSKISGKDKGIVFWMDHRSEALRPKDNPKEMEKLAGMFIPEMAVPKVKQISEDCGEAFQSLKFFDLHEWLEWMLITNGEADKGISEITVSGNCEPVGIDGSLAGFCMPTLNHSCDIPIRADQIGRACKVVAGIPFAGQRIGYVNKDISQSLFGSGSQVVVFSGLIDCYASFFANFKSLNGFTDPGNCMIMVAGTSACFLSGTSQPRKAPTGIWGGFRLLPEYWFYEGGFSCCGVLIDHLFHDHPCGYTSSQLASSTFWKDFDSTVDRITRDYDSEWFLNRRRFYSGDYLGNRTPYNDSSISSYLIGDSMVQDERNLISKYLLILEYIVLQARLMLECFVKDGFPLQNMIVCGSLAKNYRLMELLELVLAATFGIHVFVSNCVSDMKYHAAYGSSMVAKWASRDDEKGSGQRLEPLKAVNIERNAKATTADRVVSLMNIKYGVMMKMIKMQQITNDQLDADIDIEQHHQ</sequence>
<name>A0A875RXM8_EENNA</name>
<dbReference type="KEGG" id="bnn:FOA43_001556"/>
<dbReference type="GO" id="GO:0005737">
    <property type="term" value="C:cytoplasm"/>
    <property type="evidence" value="ECO:0007669"/>
    <property type="project" value="TreeGrafter"/>
</dbReference>
<dbReference type="Gene3D" id="3.30.420.40">
    <property type="match status" value="1"/>
</dbReference>
<organism evidence="2 3">
    <name type="scientific">Eeniella nana</name>
    <name type="common">Yeast</name>
    <name type="synonym">Brettanomyces nanus</name>
    <dbReference type="NCBI Taxonomy" id="13502"/>
    <lineage>
        <taxon>Eukaryota</taxon>
        <taxon>Fungi</taxon>
        <taxon>Dikarya</taxon>
        <taxon>Ascomycota</taxon>
        <taxon>Saccharomycotina</taxon>
        <taxon>Pichiomycetes</taxon>
        <taxon>Pichiales</taxon>
        <taxon>Pichiaceae</taxon>
        <taxon>Brettanomyces</taxon>
    </lineage>
</organism>
<accession>A0A875RXM8</accession>
<dbReference type="EMBL" id="CP064812">
    <property type="protein sequence ID" value="QPG74231.1"/>
    <property type="molecule type" value="Genomic_DNA"/>
</dbReference>
<dbReference type="SUPFAM" id="SSF53067">
    <property type="entry name" value="Actin-like ATPase domain"/>
    <property type="match status" value="2"/>
</dbReference>
<gene>
    <name evidence="2" type="ORF">FOA43_001556</name>
</gene>